<proteinExistence type="predicted"/>
<dbReference type="Proteomes" id="UP000469763">
    <property type="component" value="Unassembled WGS sequence"/>
</dbReference>
<keyword evidence="3" id="KW-1185">Reference proteome</keyword>
<gene>
    <name evidence="2" type="ORF">GFD22_07155</name>
</gene>
<reference evidence="2 3" key="1">
    <citation type="submission" date="2019-10" db="EMBL/GenBank/DDBJ databases">
        <title>Bifidobacterium from non-human primates.</title>
        <authorList>
            <person name="Modesto M."/>
        </authorList>
    </citation>
    <scope>NUCLEOTIDE SEQUENCE [LARGE SCALE GENOMIC DNA]</scope>
    <source>
        <strain evidence="2 3">TREC</strain>
    </source>
</reference>
<dbReference type="RefSeq" id="WP_152350525.1">
    <property type="nucleotide sequence ID" value="NZ_WBSN01000010.1"/>
</dbReference>
<accession>A0A7K3TIL0</accession>
<dbReference type="OrthoDB" id="3173333at2"/>
<dbReference type="EMBL" id="WHZY01000010">
    <property type="protein sequence ID" value="NEG78746.1"/>
    <property type="molecule type" value="Genomic_DNA"/>
</dbReference>
<keyword evidence="2" id="KW-0808">Transferase</keyword>
<name>A0A7K3TIL0_9BIFI</name>
<dbReference type="AlphaFoldDB" id="A0A7K3TIL0"/>
<feature type="domain" description="N-acetyltransferase" evidence="1">
    <location>
        <begin position="12"/>
        <end position="204"/>
    </location>
</feature>
<evidence type="ECO:0000313" key="3">
    <source>
        <dbReference type="Proteomes" id="UP000469763"/>
    </source>
</evidence>
<dbReference type="InterPro" id="IPR000182">
    <property type="entry name" value="GNAT_dom"/>
</dbReference>
<dbReference type="Pfam" id="PF13420">
    <property type="entry name" value="Acetyltransf_4"/>
    <property type="match status" value="1"/>
</dbReference>
<comment type="caution">
    <text evidence="2">The sequence shown here is derived from an EMBL/GenBank/DDBJ whole genome shotgun (WGS) entry which is preliminary data.</text>
</comment>
<dbReference type="CDD" id="cd04301">
    <property type="entry name" value="NAT_SF"/>
    <property type="match status" value="1"/>
</dbReference>
<dbReference type="GO" id="GO:0016747">
    <property type="term" value="F:acyltransferase activity, transferring groups other than amino-acyl groups"/>
    <property type="evidence" value="ECO:0007669"/>
    <property type="project" value="InterPro"/>
</dbReference>
<dbReference type="Gene3D" id="3.40.630.30">
    <property type="match status" value="1"/>
</dbReference>
<sequence length="239" mass="26727">MSQQQPADGERITLRLATPQDAGEIAEFYAPYATGTAVNFEYDAPDAAEFARRIEGVQRTFPFITAVRHDPFGGEHIVGYVFATPMGSRPAYTWSADTSIYLNRDYRGHRIGTLLYDALEPILAYQGVVELFSCITVSEHDDLADLTDPAAREATLARVNDPHLPVTSPRFHRAKGYFPVGRELGVGYKLGTWYDKLWMQKHLQARPAEPKPLVKLPDVPESVIDDAFARALERHGHTL</sequence>
<dbReference type="SUPFAM" id="SSF55729">
    <property type="entry name" value="Acyl-CoA N-acyltransferases (Nat)"/>
    <property type="match status" value="1"/>
</dbReference>
<evidence type="ECO:0000313" key="2">
    <source>
        <dbReference type="EMBL" id="NEG78746.1"/>
    </source>
</evidence>
<evidence type="ECO:0000259" key="1">
    <source>
        <dbReference type="PROSITE" id="PS51186"/>
    </source>
</evidence>
<protein>
    <submittedName>
        <fullName evidence="2">GNAT family N-acetyltransferase</fullName>
    </submittedName>
</protein>
<dbReference type="InterPro" id="IPR016181">
    <property type="entry name" value="Acyl_CoA_acyltransferase"/>
</dbReference>
<dbReference type="PROSITE" id="PS51186">
    <property type="entry name" value="GNAT"/>
    <property type="match status" value="1"/>
</dbReference>
<organism evidence="2 3">
    <name type="scientific">Bifidobacterium avesanii</name>
    <dbReference type="NCBI Taxonomy" id="1798157"/>
    <lineage>
        <taxon>Bacteria</taxon>
        <taxon>Bacillati</taxon>
        <taxon>Actinomycetota</taxon>
        <taxon>Actinomycetes</taxon>
        <taxon>Bifidobacteriales</taxon>
        <taxon>Bifidobacteriaceae</taxon>
        <taxon>Bifidobacterium</taxon>
    </lineage>
</organism>